<keyword evidence="2 4" id="KW-0479">Metal-binding</keyword>
<dbReference type="Pfam" id="PF03171">
    <property type="entry name" value="2OG-FeII_Oxy"/>
    <property type="match status" value="1"/>
</dbReference>
<evidence type="ECO:0000256" key="1">
    <source>
        <dbReference type="ARBA" id="ARBA00008056"/>
    </source>
</evidence>
<dbReference type="GO" id="GO:0016491">
    <property type="term" value="F:oxidoreductase activity"/>
    <property type="evidence" value="ECO:0007669"/>
    <property type="project" value="UniProtKB-KW"/>
</dbReference>
<proteinExistence type="inferred from homology"/>
<comment type="similarity">
    <text evidence="1 4">Belongs to the iron/ascorbate-dependent oxidoreductase family.</text>
</comment>
<dbReference type="SUPFAM" id="SSF51197">
    <property type="entry name" value="Clavaminate synthase-like"/>
    <property type="match status" value="1"/>
</dbReference>
<comment type="caution">
    <text evidence="6">The sequence shown here is derived from an EMBL/GenBank/DDBJ whole genome shotgun (WGS) entry which is preliminary data.</text>
</comment>
<evidence type="ECO:0000313" key="6">
    <source>
        <dbReference type="EMBL" id="KAJ4954000.1"/>
    </source>
</evidence>
<dbReference type="Proteomes" id="UP001141806">
    <property type="component" value="Unassembled WGS sequence"/>
</dbReference>
<dbReference type="InterPro" id="IPR027443">
    <property type="entry name" value="IPNS-like_sf"/>
</dbReference>
<dbReference type="PROSITE" id="PS51471">
    <property type="entry name" value="FE2OG_OXY"/>
    <property type="match status" value="1"/>
</dbReference>
<protein>
    <recommendedName>
        <fullName evidence="5">Fe2OG dioxygenase domain-containing protein</fullName>
    </recommendedName>
</protein>
<feature type="domain" description="Fe2OG dioxygenase" evidence="5">
    <location>
        <begin position="217"/>
        <end position="319"/>
    </location>
</feature>
<dbReference type="InterPro" id="IPR044861">
    <property type="entry name" value="IPNS-like_FE2OG_OXY"/>
</dbReference>
<dbReference type="FunFam" id="2.60.120.330:FF:000079">
    <property type="entry name" value="Protein SRG1"/>
    <property type="match status" value="1"/>
</dbReference>
<name>A0A9Q0GUZ0_9MAGN</name>
<dbReference type="Pfam" id="PF14226">
    <property type="entry name" value="DIOX_N"/>
    <property type="match status" value="1"/>
</dbReference>
<evidence type="ECO:0000256" key="3">
    <source>
        <dbReference type="ARBA" id="ARBA00023004"/>
    </source>
</evidence>
<evidence type="ECO:0000256" key="4">
    <source>
        <dbReference type="RuleBase" id="RU003682"/>
    </source>
</evidence>
<dbReference type="GO" id="GO:0046872">
    <property type="term" value="F:metal ion binding"/>
    <property type="evidence" value="ECO:0007669"/>
    <property type="project" value="UniProtKB-KW"/>
</dbReference>
<dbReference type="AlphaFoldDB" id="A0A9Q0GUZ0"/>
<reference evidence="6" key="1">
    <citation type="journal article" date="2023" name="Plant J.">
        <title>The genome of the king protea, Protea cynaroides.</title>
        <authorList>
            <person name="Chang J."/>
            <person name="Duong T.A."/>
            <person name="Schoeman C."/>
            <person name="Ma X."/>
            <person name="Roodt D."/>
            <person name="Barker N."/>
            <person name="Li Z."/>
            <person name="Van de Peer Y."/>
            <person name="Mizrachi E."/>
        </authorList>
    </citation>
    <scope>NUCLEOTIDE SEQUENCE</scope>
    <source>
        <tissue evidence="6">Young leaves</tissue>
    </source>
</reference>
<keyword evidence="3 4" id="KW-0408">Iron</keyword>
<keyword evidence="7" id="KW-1185">Reference proteome</keyword>
<dbReference type="OrthoDB" id="288590at2759"/>
<dbReference type="InterPro" id="IPR026992">
    <property type="entry name" value="DIOX_N"/>
</dbReference>
<sequence length="372" mass="41458">MAAAAHTAVDELKWSESIKFVQELAEGGIKLLPPEYIKFEHGKAALHGQMATPPQQLPPVIDMSIIGGASGTAEKKAMLELLGSACREWGMFQVVNHGISPALLDAVKRVSRAFFDLPMEEKLKYANDPVTYEGYGNRTGTLKGSTLDWNDYFFHFIRPVSATNGQNKWPHQPEDYRTVISEYGEMVVGLSKALLSIFSEDLGLEKKETLFETLGGDENVGGGYRMNFYPKCPQPELALGLSPHTDPGAMTVLLQDQVSGLQFNKDGVWISLPPLQDALTVFIADQLEILSNGIYKSVNHRTTVNSEKERMSIAIFIYPEGNKMIGPLEEVVKKRECSPLYTEMSFSEYRKIIRTWGLKGKAILKSRFIMNT</sequence>
<dbReference type="PANTHER" id="PTHR47991">
    <property type="entry name" value="OXOGLUTARATE/IRON-DEPENDENT DIOXYGENASE"/>
    <property type="match status" value="1"/>
</dbReference>
<evidence type="ECO:0000256" key="2">
    <source>
        <dbReference type="ARBA" id="ARBA00022723"/>
    </source>
</evidence>
<evidence type="ECO:0000259" key="5">
    <source>
        <dbReference type="PROSITE" id="PS51471"/>
    </source>
</evidence>
<keyword evidence="4" id="KW-0560">Oxidoreductase</keyword>
<dbReference type="InterPro" id="IPR005123">
    <property type="entry name" value="Oxoglu/Fe-dep_dioxygenase_dom"/>
</dbReference>
<dbReference type="Gene3D" id="2.60.120.330">
    <property type="entry name" value="B-lactam Antibiotic, Isopenicillin N Synthase, Chain"/>
    <property type="match status" value="1"/>
</dbReference>
<evidence type="ECO:0000313" key="7">
    <source>
        <dbReference type="Proteomes" id="UP001141806"/>
    </source>
</evidence>
<dbReference type="InterPro" id="IPR050295">
    <property type="entry name" value="Plant_2OG-oxidoreductases"/>
</dbReference>
<accession>A0A9Q0GUZ0</accession>
<organism evidence="6 7">
    <name type="scientific">Protea cynaroides</name>
    <dbReference type="NCBI Taxonomy" id="273540"/>
    <lineage>
        <taxon>Eukaryota</taxon>
        <taxon>Viridiplantae</taxon>
        <taxon>Streptophyta</taxon>
        <taxon>Embryophyta</taxon>
        <taxon>Tracheophyta</taxon>
        <taxon>Spermatophyta</taxon>
        <taxon>Magnoliopsida</taxon>
        <taxon>Proteales</taxon>
        <taxon>Proteaceae</taxon>
        <taxon>Protea</taxon>
    </lineage>
</organism>
<gene>
    <name evidence="6" type="ORF">NE237_030832</name>
</gene>
<dbReference type="EMBL" id="JAMYWD010000012">
    <property type="protein sequence ID" value="KAJ4954000.1"/>
    <property type="molecule type" value="Genomic_DNA"/>
</dbReference>